<feature type="transmembrane region" description="Helical" evidence="5">
    <location>
        <begin position="225"/>
        <end position="244"/>
    </location>
</feature>
<keyword evidence="3 5" id="KW-1133">Transmembrane helix</keyword>
<proteinExistence type="inferred from homology"/>
<comment type="caution">
    <text evidence="8">The sequence shown here is derived from an EMBL/GenBank/DDBJ whole genome shotgun (WGS) entry which is preliminary data.</text>
</comment>
<accession>A0A917I5J3</accession>
<dbReference type="AlphaFoldDB" id="A0A917I5J3"/>
<dbReference type="GO" id="GO:0055085">
    <property type="term" value="P:transmembrane transport"/>
    <property type="evidence" value="ECO:0007669"/>
    <property type="project" value="InterPro"/>
</dbReference>
<evidence type="ECO:0000259" key="7">
    <source>
        <dbReference type="PROSITE" id="PS50928"/>
    </source>
</evidence>
<evidence type="ECO:0000313" key="8">
    <source>
        <dbReference type="EMBL" id="GGH13498.1"/>
    </source>
</evidence>
<evidence type="ECO:0000256" key="6">
    <source>
        <dbReference type="SAM" id="MobiDB-lite"/>
    </source>
</evidence>
<feature type="transmembrane region" description="Helical" evidence="5">
    <location>
        <begin position="93"/>
        <end position="116"/>
    </location>
</feature>
<dbReference type="Pfam" id="PF00528">
    <property type="entry name" value="BPD_transp_1"/>
    <property type="match status" value="1"/>
</dbReference>
<evidence type="ECO:0000256" key="2">
    <source>
        <dbReference type="ARBA" id="ARBA00022692"/>
    </source>
</evidence>
<dbReference type="PANTHER" id="PTHR43759">
    <property type="entry name" value="TREHALOSE TRANSPORT SYSTEM PERMEASE PROTEIN SUGA"/>
    <property type="match status" value="1"/>
</dbReference>
<gene>
    <name evidence="8" type="ORF">GCM10007036_12130</name>
</gene>
<evidence type="ECO:0000256" key="5">
    <source>
        <dbReference type="RuleBase" id="RU363032"/>
    </source>
</evidence>
<dbReference type="PROSITE" id="PS50928">
    <property type="entry name" value="ABC_TM1"/>
    <property type="match status" value="1"/>
</dbReference>
<feature type="transmembrane region" description="Helical" evidence="5">
    <location>
        <begin position="34"/>
        <end position="55"/>
    </location>
</feature>
<reference evidence="8" key="1">
    <citation type="journal article" date="2014" name="Int. J. Syst. Evol. Microbiol.">
        <title>Complete genome sequence of Corynebacterium casei LMG S-19264T (=DSM 44701T), isolated from a smear-ripened cheese.</title>
        <authorList>
            <consortium name="US DOE Joint Genome Institute (JGI-PGF)"/>
            <person name="Walter F."/>
            <person name="Albersmeier A."/>
            <person name="Kalinowski J."/>
            <person name="Ruckert C."/>
        </authorList>
    </citation>
    <scope>NUCLEOTIDE SEQUENCE</scope>
    <source>
        <strain evidence="8">CGMCC 1.12214</strain>
    </source>
</reference>
<dbReference type="GO" id="GO:0005886">
    <property type="term" value="C:plasma membrane"/>
    <property type="evidence" value="ECO:0007669"/>
    <property type="project" value="UniProtKB-SubCell"/>
</dbReference>
<keyword evidence="5" id="KW-0813">Transport</keyword>
<dbReference type="PANTHER" id="PTHR43759:SF1">
    <property type="entry name" value="GLUCOSE IMPORT SYSTEM PERMEASE PROTEIN GLCT"/>
    <property type="match status" value="1"/>
</dbReference>
<feature type="transmembrane region" description="Helical" evidence="5">
    <location>
        <begin position="282"/>
        <end position="305"/>
    </location>
</feature>
<evidence type="ECO:0000313" key="9">
    <source>
        <dbReference type="Proteomes" id="UP000603912"/>
    </source>
</evidence>
<comment type="subcellular location">
    <subcellularLocation>
        <location evidence="1 5">Cell membrane</location>
        <topology evidence="1 5">Multi-pass membrane protein</topology>
    </subcellularLocation>
</comment>
<dbReference type="RefSeq" id="WP_188516776.1">
    <property type="nucleotide sequence ID" value="NZ_BMES01000001.1"/>
</dbReference>
<dbReference type="InterPro" id="IPR000515">
    <property type="entry name" value="MetI-like"/>
</dbReference>
<protein>
    <submittedName>
        <fullName evidence="8">ABC transporter permease</fullName>
    </submittedName>
</protein>
<organism evidence="8 9">
    <name type="scientific">Alsobacter metallidurans</name>
    <dbReference type="NCBI Taxonomy" id="340221"/>
    <lineage>
        <taxon>Bacteria</taxon>
        <taxon>Pseudomonadati</taxon>
        <taxon>Pseudomonadota</taxon>
        <taxon>Alphaproteobacteria</taxon>
        <taxon>Hyphomicrobiales</taxon>
        <taxon>Alsobacteraceae</taxon>
        <taxon>Alsobacter</taxon>
    </lineage>
</organism>
<keyword evidence="4 5" id="KW-0472">Membrane</keyword>
<feature type="transmembrane region" description="Helical" evidence="5">
    <location>
        <begin position="186"/>
        <end position="204"/>
    </location>
</feature>
<feature type="domain" description="ABC transmembrane type-1" evidence="7">
    <location>
        <begin position="91"/>
        <end position="303"/>
    </location>
</feature>
<dbReference type="CDD" id="cd06261">
    <property type="entry name" value="TM_PBP2"/>
    <property type="match status" value="1"/>
</dbReference>
<evidence type="ECO:0000256" key="4">
    <source>
        <dbReference type="ARBA" id="ARBA00023136"/>
    </source>
</evidence>
<dbReference type="SUPFAM" id="SSF161098">
    <property type="entry name" value="MetI-like"/>
    <property type="match status" value="1"/>
</dbReference>
<sequence>MTETTAPAALPPTVAATRATTPPSGKPHDFSRKYWVFAMPAAVIISAVIVFPWLFTMFMSVQDWKIGGGIDFVGLDNFRTLAADSRFRESLWITFYFTVLGVVLPVVLGTAAALVFHREFPMRGLLRTIFVMPMMATPVAVSLVWKMMFHPQLGVLNYLLQQVGIGPSEWVFNPNTVIPTLVMVEVWHWTPLVMLIVLGGLAGLPKEPYESAVIDGANGWHMFRFITLPLLWPFIMIALIIRTIDALKAFDIIFVISEGGPGTASETLNIFLYLQAFQFYKIGYASAVVVIFFVIIVMLSLLLLYSRQKTKWNA</sequence>
<dbReference type="EMBL" id="BMES01000001">
    <property type="protein sequence ID" value="GGH13498.1"/>
    <property type="molecule type" value="Genomic_DNA"/>
</dbReference>
<feature type="region of interest" description="Disordered" evidence="6">
    <location>
        <begin position="1"/>
        <end position="27"/>
    </location>
</feature>
<keyword evidence="2 5" id="KW-0812">Transmembrane</keyword>
<reference evidence="8" key="2">
    <citation type="submission" date="2020-09" db="EMBL/GenBank/DDBJ databases">
        <authorList>
            <person name="Sun Q."/>
            <person name="Zhou Y."/>
        </authorList>
    </citation>
    <scope>NUCLEOTIDE SEQUENCE</scope>
    <source>
        <strain evidence="8">CGMCC 1.12214</strain>
    </source>
</reference>
<dbReference type="InterPro" id="IPR052730">
    <property type="entry name" value="Sugar_ABC_transporter"/>
</dbReference>
<evidence type="ECO:0000256" key="3">
    <source>
        <dbReference type="ARBA" id="ARBA00022989"/>
    </source>
</evidence>
<dbReference type="Proteomes" id="UP000603912">
    <property type="component" value="Unassembled WGS sequence"/>
</dbReference>
<feature type="transmembrane region" description="Helical" evidence="5">
    <location>
        <begin position="128"/>
        <end position="148"/>
    </location>
</feature>
<dbReference type="Gene3D" id="1.10.3720.10">
    <property type="entry name" value="MetI-like"/>
    <property type="match status" value="1"/>
</dbReference>
<dbReference type="InterPro" id="IPR035906">
    <property type="entry name" value="MetI-like_sf"/>
</dbReference>
<evidence type="ECO:0000256" key="1">
    <source>
        <dbReference type="ARBA" id="ARBA00004651"/>
    </source>
</evidence>
<keyword evidence="9" id="KW-1185">Reference proteome</keyword>
<feature type="compositionally biased region" description="Low complexity" evidence="6">
    <location>
        <begin position="1"/>
        <end position="23"/>
    </location>
</feature>
<name>A0A917I5J3_9HYPH</name>
<comment type="similarity">
    <text evidence="5">Belongs to the binding-protein-dependent transport system permease family.</text>
</comment>